<evidence type="ECO:0000313" key="1">
    <source>
        <dbReference type="EMBL" id="MCW1916549.1"/>
    </source>
</evidence>
<accession>A0ABT3G9M7</accession>
<proteinExistence type="predicted"/>
<evidence type="ECO:0000313" key="2">
    <source>
        <dbReference type="Proteomes" id="UP001165653"/>
    </source>
</evidence>
<gene>
    <name evidence="1" type="ORF">OJ996_23380</name>
</gene>
<dbReference type="RefSeq" id="WP_264516128.1">
    <property type="nucleotide sequence ID" value="NZ_JAPDDR010000016.1"/>
</dbReference>
<protein>
    <submittedName>
        <fullName evidence="1">Uncharacterized protein</fullName>
    </submittedName>
</protein>
<sequence>MMRHFPKRLARWRGARARLWTLTSGHPVLTILLTMDEVPGGLMIYCGSPERIEAPRHWDSSDIQIELDAGLFRVVDHGARVLISECSVGLREFDSIDWGALTEHEGVPGDS</sequence>
<dbReference type="EMBL" id="JAPDDR010000016">
    <property type="protein sequence ID" value="MCW1916549.1"/>
    <property type="molecule type" value="Genomic_DNA"/>
</dbReference>
<keyword evidence="2" id="KW-1185">Reference proteome</keyword>
<name>A0ABT3G9M7_9BACT</name>
<dbReference type="Proteomes" id="UP001165653">
    <property type="component" value="Unassembled WGS sequence"/>
</dbReference>
<organism evidence="1 2">
    <name type="scientific">Luteolibacter rhizosphaerae</name>
    <dbReference type="NCBI Taxonomy" id="2989719"/>
    <lineage>
        <taxon>Bacteria</taxon>
        <taxon>Pseudomonadati</taxon>
        <taxon>Verrucomicrobiota</taxon>
        <taxon>Verrucomicrobiia</taxon>
        <taxon>Verrucomicrobiales</taxon>
        <taxon>Verrucomicrobiaceae</taxon>
        <taxon>Luteolibacter</taxon>
    </lineage>
</organism>
<comment type="caution">
    <text evidence="1">The sequence shown here is derived from an EMBL/GenBank/DDBJ whole genome shotgun (WGS) entry which is preliminary data.</text>
</comment>
<reference evidence="1" key="1">
    <citation type="submission" date="2022-10" db="EMBL/GenBank/DDBJ databases">
        <title>Luteolibacter sp. GHJ8, whole genome shotgun sequencing project.</title>
        <authorList>
            <person name="Zhao G."/>
            <person name="Shen L."/>
        </authorList>
    </citation>
    <scope>NUCLEOTIDE SEQUENCE</scope>
    <source>
        <strain evidence="1">GHJ8</strain>
    </source>
</reference>